<proteinExistence type="predicted"/>
<evidence type="ECO:0000256" key="1">
    <source>
        <dbReference type="SAM" id="MobiDB-lite"/>
    </source>
</evidence>
<keyword evidence="5" id="KW-1185">Reference proteome</keyword>
<evidence type="ECO:0000313" key="4">
    <source>
        <dbReference type="Proteomes" id="UP000075230"/>
    </source>
</evidence>
<dbReference type="OrthoDB" id="3508621at2759"/>
<dbReference type="RefSeq" id="XP_041541858.1">
    <property type="nucleotide sequence ID" value="XM_041688033.1"/>
</dbReference>
<dbReference type="AlphaFoldDB" id="A0A146F594"/>
<protein>
    <submittedName>
        <fullName evidence="3">Uncharacterized protein</fullName>
    </submittedName>
</protein>
<organism evidence="3 4">
    <name type="scientific">Aspergillus kawachii</name>
    <name type="common">White koji mold</name>
    <name type="synonym">Aspergillus awamori var. kawachi</name>
    <dbReference type="NCBI Taxonomy" id="1069201"/>
    <lineage>
        <taxon>Eukaryota</taxon>
        <taxon>Fungi</taxon>
        <taxon>Dikarya</taxon>
        <taxon>Ascomycota</taxon>
        <taxon>Pezizomycotina</taxon>
        <taxon>Eurotiomycetes</taxon>
        <taxon>Eurotiomycetidae</taxon>
        <taxon>Eurotiales</taxon>
        <taxon>Aspergillaceae</taxon>
        <taxon>Aspergillus</taxon>
        <taxon>Aspergillus subgen. Circumdati</taxon>
    </lineage>
</organism>
<accession>A0A146F594</accession>
<evidence type="ECO:0000313" key="2">
    <source>
        <dbReference type="EMBL" id="BCR98092.1"/>
    </source>
</evidence>
<name>A0A146F594_ASPKA</name>
<reference evidence="3 4" key="1">
    <citation type="journal article" date="2016" name="DNA Res.">
        <title>Genome sequence of Aspergillus luchuensis NBRC 4314.</title>
        <authorList>
            <person name="Yamada O."/>
            <person name="Machida M."/>
            <person name="Hosoyama A."/>
            <person name="Goto M."/>
            <person name="Takahashi T."/>
            <person name="Futagami T."/>
            <person name="Yamagata Y."/>
            <person name="Takeuchi M."/>
            <person name="Kobayashi T."/>
            <person name="Koike H."/>
            <person name="Abe K."/>
            <person name="Asai K."/>
            <person name="Arita M."/>
            <person name="Fujita N."/>
            <person name="Fukuda K."/>
            <person name="Higa K."/>
            <person name="Horikawa H."/>
            <person name="Ishikawa T."/>
            <person name="Jinno K."/>
            <person name="Kato Y."/>
            <person name="Kirimura K."/>
            <person name="Mizutani O."/>
            <person name="Nakasone K."/>
            <person name="Sano M."/>
            <person name="Shiraishi Y."/>
            <person name="Tsukahara M."/>
            <person name="Gomi K."/>
        </authorList>
    </citation>
    <scope>NUCLEOTIDE SEQUENCE [LARGE SCALE GENOMIC DNA]</scope>
    <source>
        <strain evidence="3 4">RIB 2604</strain>
    </source>
</reference>
<dbReference type="Proteomes" id="UP000075230">
    <property type="component" value="Unassembled WGS sequence"/>
</dbReference>
<dbReference type="KEGG" id="aluc:AKAW2_31411A"/>
<evidence type="ECO:0000313" key="3">
    <source>
        <dbReference type="EMBL" id="GAT21268.1"/>
    </source>
</evidence>
<reference evidence="2" key="4">
    <citation type="submission" date="2021-02" db="EMBL/GenBank/DDBJ databases">
        <title>Aspergillus luchuensis mut. kawachii IFO 4304 genome sequence.</title>
        <authorList>
            <person name="Mori K."/>
            <person name="Kadooka C."/>
            <person name="Goto M."/>
            <person name="Futagami T."/>
        </authorList>
    </citation>
    <scope>NUCLEOTIDE SEQUENCE</scope>
    <source>
        <strain evidence="2">IFO 4308</strain>
    </source>
</reference>
<feature type="region of interest" description="Disordered" evidence="1">
    <location>
        <begin position="148"/>
        <end position="170"/>
    </location>
</feature>
<dbReference type="EMBL" id="AP024427">
    <property type="protein sequence ID" value="BCR98092.1"/>
    <property type="molecule type" value="Genomic_DNA"/>
</dbReference>
<feature type="compositionally biased region" description="Polar residues" evidence="1">
    <location>
        <begin position="148"/>
        <end position="157"/>
    </location>
</feature>
<reference evidence="2" key="3">
    <citation type="submission" date="2021-01" db="EMBL/GenBank/DDBJ databases">
        <authorList>
            <consortium name="Aspergillus luchuensis mut. kawachii IFO 4304 genome sequencing consortium"/>
            <person name="Kazuki M."/>
            <person name="Futagami T."/>
        </authorList>
    </citation>
    <scope>NUCLEOTIDE SEQUENCE</scope>
    <source>
        <strain evidence="2">IFO 4308</strain>
    </source>
</reference>
<dbReference type="EMBL" id="BCWF01000010">
    <property type="protein sequence ID" value="GAT21268.1"/>
    <property type="molecule type" value="Genomic_DNA"/>
</dbReference>
<dbReference type="VEuPathDB" id="FungiDB:ASPFODRAFT_29685"/>
<reference evidence="4" key="2">
    <citation type="submission" date="2016-02" db="EMBL/GenBank/DDBJ databases">
        <title>Genome sequencing of Aspergillus luchuensis NBRC 4314.</title>
        <authorList>
            <person name="Yamada O."/>
        </authorList>
    </citation>
    <scope>NUCLEOTIDE SEQUENCE [LARGE SCALE GENOMIC DNA]</scope>
    <source>
        <strain evidence="4">RIB 2604</strain>
    </source>
</reference>
<dbReference type="GeneID" id="64959417"/>
<dbReference type="Proteomes" id="UP000661280">
    <property type="component" value="Chromosome 3"/>
</dbReference>
<gene>
    <name evidence="2" type="ORF">AKAW2_31411A</name>
    <name evidence="3" type="ORF">RIB2604_01001560</name>
</gene>
<evidence type="ECO:0000313" key="5">
    <source>
        <dbReference type="Proteomes" id="UP000661280"/>
    </source>
</evidence>
<sequence length="364" mass="41154">MASNDRLPRNETEWREWAASHEVSNSTIHDAPLTSGSTINHQQYLLLHVLWKSSMARQLKLEQFGLKEWKQKADKLLATLQSWNSYHQSFTSNAILEGTFALAKKYQSEASGSLDERFRSDVAFTPVSHRTRGKMGGLERKMRDVQLQTPSKSTGMIPNTPGEESPFHSPGPSEISNQMYPQTEDEQIVNSALVDFLNALSIHFPEACDWTLHRKSFKADFEHASYEARTDGYLKGGSSGKARALIEVKPMLREKKRIPICMQEAAQMVAWIKSDPDSTGVLNLPGRRLHVSQDRHLIYLIFAEYDDKYIQYLNNSLPPGSPRPFLKMHEFGPWNTLNRSDMGNLGGILLAIALRAYAETNSST</sequence>